<evidence type="ECO:0000313" key="3">
    <source>
        <dbReference type="Proteomes" id="UP000703269"/>
    </source>
</evidence>
<accession>A0A9P3FZA0</accession>
<name>A0A9P3FZA0_9APHY</name>
<dbReference type="Proteomes" id="UP000703269">
    <property type="component" value="Unassembled WGS sequence"/>
</dbReference>
<dbReference type="EMBL" id="BPQB01000002">
    <property type="protein sequence ID" value="GJE85262.1"/>
    <property type="molecule type" value="Genomic_DNA"/>
</dbReference>
<evidence type="ECO:0000256" key="1">
    <source>
        <dbReference type="SAM" id="MobiDB-lite"/>
    </source>
</evidence>
<keyword evidence="3" id="KW-1185">Reference proteome</keyword>
<sequence length="299" mass="33765">MIPKPSTLKNHRSCCRFTALTTQEQGELQRCVDDLIRSHIDISLTWKQQPEAVKRSITDEAIRRCPFLLRSYTDAWPVEAVLRNKLITLRHRRVKRARRRHQLSPQTVRDLEDHIYPDADEQSAPHPVVLSPQSPVSPAASSATVEITTRLPSSPDISPLCLPPLFDLSRDSRAATPTDSLDQSVQSRSYVPSNHGVEEPVACDRRWRRKSPASTTDVRAATPAAGSSNRALTPGAIWAMVTSEQELTRDGEYFGQVPTDVVINRFFDALRRCPRVYSRRPHRRCVLHGVPVGFRPPFL</sequence>
<reference evidence="2 3" key="1">
    <citation type="submission" date="2021-08" db="EMBL/GenBank/DDBJ databases">
        <title>Draft Genome Sequence of Phanerochaete sordida strain YK-624.</title>
        <authorList>
            <person name="Mori T."/>
            <person name="Dohra H."/>
            <person name="Suzuki T."/>
            <person name="Kawagishi H."/>
            <person name="Hirai H."/>
        </authorList>
    </citation>
    <scope>NUCLEOTIDE SEQUENCE [LARGE SCALE GENOMIC DNA]</scope>
    <source>
        <strain evidence="2 3">YK-624</strain>
    </source>
</reference>
<dbReference type="AlphaFoldDB" id="A0A9P3FZA0"/>
<feature type="region of interest" description="Disordered" evidence="1">
    <location>
        <begin position="172"/>
        <end position="227"/>
    </location>
</feature>
<protein>
    <submittedName>
        <fullName evidence="2">Uncharacterized protein</fullName>
    </submittedName>
</protein>
<feature type="compositionally biased region" description="Basic and acidic residues" evidence="1">
    <location>
        <begin position="196"/>
        <end position="205"/>
    </location>
</feature>
<feature type="compositionally biased region" description="Polar residues" evidence="1">
    <location>
        <begin position="175"/>
        <end position="192"/>
    </location>
</feature>
<comment type="caution">
    <text evidence="2">The sequence shown here is derived from an EMBL/GenBank/DDBJ whole genome shotgun (WGS) entry which is preliminary data.</text>
</comment>
<feature type="region of interest" description="Disordered" evidence="1">
    <location>
        <begin position="118"/>
        <end position="138"/>
    </location>
</feature>
<proteinExistence type="predicted"/>
<gene>
    <name evidence="2" type="ORF">PsYK624_013410</name>
</gene>
<evidence type="ECO:0000313" key="2">
    <source>
        <dbReference type="EMBL" id="GJE85262.1"/>
    </source>
</evidence>
<organism evidence="2 3">
    <name type="scientific">Phanerochaete sordida</name>
    <dbReference type="NCBI Taxonomy" id="48140"/>
    <lineage>
        <taxon>Eukaryota</taxon>
        <taxon>Fungi</taxon>
        <taxon>Dikarya</taxon>
        <taxon>Basidiomycota</taxon>
        <taxon>Agaricomycotina</taxon>
        <taxon>Agaricomycetes</taxon>
        <taxon>Polyporales</taxon>
        <taxon>Phanerochaetaceae</taxon>
        <taxon>Phanerochaete</taxon>
    </lineage>
</organism>
<feature type="compositionally biased region" description="Low complexity" evidence="1">
    <location>
        <begin position="125"/>
        <end position="138"/>
    </location>
</feature>